<dbReference type="Proteomes" id="UP000619534">
    <property type="component" value="Unassembled WGS sequence"/>
</dbReference>
<protein>
    <submittedName>
        <fullName evidence="1">Uncharacterized protein</fullName>
    </submittedName>
</protein>
<sequence length="53" mass="6278">MKKEEQELKYSDDDTLKKAIRLIKNGRKEKEVQVKFNLSGADMDLIDFVINEY</sequence>
<name>A0ABQ1P1E2_9BACI</name>
<evidence type="ECO:0000313" key="2">
    <source>
        <dbReference type="Proteomes" id="UP000619534"/>
    </source>
</evidence>
<comment type="caution">
    <text evidence="1">The sequence shown here is derived from an EMBL/GenBank/DDBJ whole genome shotgun (WGS) entry which is preliminary data.</text>
</comment>
<gene>
    <name evidence="1" type="ORF">GCM10007216_19860</name>
</gene>
<proteinExistence type="predicted"/>
<dbReference type="RefSeq" id="WP_157620194.1">
    <property type="nucleotide sequence ID" value="NZ_BMCJ01000003.1"/>
</dbReference>
<keyword evidence="2" id="KW-1185">Reference proteome</keyword>
<evidence type="ECO:0000313" key="1">
    <source>
        <dbReference type="EMBL" id="GGC89111.1"/>
    </source>
</evidence>
<dbReference type="EMBL" id="BMCJ01000003">
    <property type="protein sequence ID" value="GGC89111.1"/>
    <property type="molecule type" value="Genomic_DNA"/>
</dbReference>
<reference evidence="2" key="1">
    <citation type="journal article" date="2019" name="Int. J. Syst. Evol. Microbiol.">
        <title>The Global Catalogue of Microorganisms (GCM) 10K type strain sequencing project: providing services to taxonomists for standard genome sequencing and annotation.</title>
        <authorList>
            <consortium name="The Broad Institute Genomics Platform"/>
            <consortium name="The Broad Institute Genome Sequencing Center for Infectious Disease"/>
            <person name="Wu L."/>
            <person name="Ma J."/>
        </authorList>
    </citation>
    <scope>NUCLEOTIDE SEQUENCE [LARGE SCALE GENOMIC DNA]</scope>
    <source>
        <strain evidence="2">CCM 7282</strain>
    </source>
</reference>
<organism evidence="1 2">
    <name type="scientific">Thalassobacillus devorans</name>
    <dbReference type="NCBI Taxonomy" id="279813"/>
    <lineage>
        <taxon>Bacteria</taxon>
        <taxon>Bacillati</taxon>
        <taxon>Bacillota</taxon>
        <taxon>Bacilli</taxon>
        <taxon>Bacillales</taxon>
        <taxon>Bacillaceae</taxon>
        <taxon>Thalassobacillus</taxon>
    </lineage>
</organism>
<accession>A0ABQ1P1E2</accession>